<keyword evidence="2" id="KW-0689">Ribosomal protein</keyword>
<evidence type="ECO:0000256" key="1">
    <source>
        <dbReference type="ARBA" id="ARBA00005781"/>
    </source>
</evidence>
<accession>A9VAV0</accession>
<dbReference type="InterPro" id="IPR008991">
    <property type="entry name" value="Translation_prot_SH3-like_sf"/>
</dbReference>
<dbReference type="eggNOG" id="KOG1698">
    <property type="taxonomic scope" value="Eukaryota"/>
</dbReference>
<dbReference type="FunFam" id="2.30.30.790:FF:000004">
    <property type="entry name" value="50S ribosomal protein L19, chloroplastic"/>
    <property type="match status" value="1"/>
</dbReference>
<keyword evidence="6" id="KW-1185">Reference proteome</keyword>
<gene>
    <name evidence="5" type="ORF">MONBRDRAFT_11975</name>
</gene>
<dbReference type="AlphaFoldDB" id="A9VAV0"/>
<dbReference type="GO" id="GO:0006412">
    <property type="term" value="P:translation"/>
    <property type="evidence" value="ECO:0007669"/>
    <property type="project" value="InterPro"/>
</dbReference>
<dbReference type="PRINTS" id="PR00061">
    <property type="entry name" value="RIBOSOMALL19"/>
</dbReference>
<dbReference type="Gene3D" id="2.30.30.790">
    <property type="match status" value="1"/>
</dbReference>
<dbReference type="GeneID" id="5895084"/>
<dbReference type="PANTHER" id="PTHR15680:SF9">
    <property type="entry name" value="LARGE RIBOSOMAL SUBUNIT PROTEIN BL19M"/>
    <property type="match status" value="1"/>
</dbReference>
<dbReference type="RefSeq" id="XP_001749794.1">
    <property type="nucleotide sequence ID" value="XM_001749742.1"/>
</dbReference>
<evidence type="ECO:0008006" key="7">
    <source>
        <dbReference type="Google" id="ProtNLM"/>
    </source>
</evidence>
<dbReference type="GO" id="GO:0003735">
    <property type="term" value="F:structural constituent of ribosome"/>
    <property type="evidence" value="ECO:0000318"/>
    <property type="project" value="GO_Central"/>
</dbReference>
<evidence type="ECO:0000256" key="4">
    <source>
        <dbReference type="SAM" id="MobiDB-lite"/>
    </source>
</evidence>
<dbReference type="SUPFAM" id="SSF50104">
    <property type="entry name" value="Translation proteins SH3-like domain"/>
    <property type="match status" value="1"/>
</dbReference>
<evidence type="ECO:0000313" key="5">
    <source>
        <dbReference type="EMBL" id="EDQ85383.1"/>
    </source>
</evidence>
<evidence type="ECO:0000256" key="2">
    <source>
        <dbReference type="ARBA" id="ARBA00022980"/>
    </source>
</evidence>
<organism evidence="5 6">
    <name type="scientific">Monosiga brevicollis</name>
    <name type="common">Choanoflagellate</name>
    <dbReference type="NCBI Taxonomy" id="81824"/>
    <lineage>
        <taxon>Eukaryota</taxon>
        <taxon>Choanoflagellata</taxon>
        <taxon>Craspedida</taxon>
        <taxon>Salpingoecidae</taxon>
        <taxon>Monosiga</taxon>
    </lineage>
</organism>
<evidence type="ECO:0000256" key="3">
    <source>
        <dbReference type="ARBA" id="ARBA00023274"/>
    </source>
</evidence>
<dbReference type="GO" id="GO:0003729">
    <property type="term" value="F:mRNA binding"/>
    <property type="evidence" value="ECO:0007669"/>
    <property type="project" value="UniProtKB-ARBA"/>
</dbReference>
<dbReference type="PANTHER" id="PTHR15680">
    <property type="entry name" value="RIBOSOMAL PROTEIN L19"/>
    <property type="match status" value="1"/>
</dbReference>
<keyword evidence="3" id="KW-0687">Ribonucleoprotein</keyword>
<dbReference type="Pfam" id="PF01245">
    <property type="entry name" value="Ribosomal_L19"/>
    <property type="match status" value="1"/>
</dbReference>
<dbReference type="EMBL" id="CH991574">
    <property type="protein sequence ID" value="EDQ85383.1"/>
    <property type="molecule type" value="Genomic_DNA"/>
</dbReference>
<feature type="compositionally biased region" description="Basic and acidic residues" evidence="4">
    <location>
        <begin position="118"/>
        <end position="133"/>
    </location>
</feature>
<name>A9VAV0_MONBE</name>
<comment type="similarity">
    <text evidence="1">Belongs to the bacterial ribosomal protein bL19 family.</text>
</comment>
<dbReference type="InterPro" id="IPR001857">
    <property type="entry name" value="Ribosomal_bL19"/>
</dbReference>
<evidence type="ECO:0000313" key="6">
    <source>
        <dbReference type="Proteomes" id="UP000001357"/>
    </source>
</evidence>
<dbReference type="KEGG" id="mbr:MONBRDRAFT_11975"/>
<protein>
    <recommendedName>
        <fullName evidence="7">Ribosomal protein L19</fullName>
    </recommendedName>
</protein>
<dbReference type="STRING" id="81824.A9VAV0"/>
<dbReference type="Proteomes" id="UP000001357">
    <property type="component" value="Unassembled WGS sequence"/>
</dbReference>
<dbReference type="GO" id="GO:0005762">
    <property type="term" value="C:mitochondrial large ribosomal subunit"/>
    <property type="evidence" value="ECO:0000318"/>
    <property type="project" value="GO_Central"/>
</dbReference>
<dbReference type="InterPro" id="IPR038657">
    <property type="entry name" value="Ribosomal_bL19_sf"/>
</dbReference>
<reference evidence="5 6" key="1">
    <citation type="journal article" date="2008" name="Nature">
        <title>The genome of the choanoflagellate Monosiga brevicollis and the origin of metazoans.</title>
        <authorList>
            <consortium name="JGI Sequencing"/>
            <person name="King N."/>
            <person name="Westbrook M.J."/>
            <person name="Young S.L."/>
            <person name="Kuo A."/>
            <person name="Abedin M."/>
            <person name="Chapman J."/>
            <person name="Fairclough S."/>
            <person name="Hellsten U."/>
            <person name="Isogai Y."/>
            <person name="Letunic I."/>
            <person name="Marr M."/>
            <person name="Pincus D."/>
            <person name="Putnam N."/>
            <person name="Rokas A."/>
            <person name="Wright K.J."/>
            <person name="Zuzow R."/>
            <person name="Dirks W."/>
            <person name="Good M."/>
            <person name="Goodstein D."/>
            <person name="Lemons D."/>
            <person name="Li W."/>
            <person name="Lyons J.B."/>
            <person name="Morris A."/>
            <person name="Nichols S."/>
            <person name="Richter D.J."/>
            <person name="Salamov A."/>
            <person name="Bork P."/>
            <person name="Lim W.A."/>
            <person name="Manning G."/>
            <person name="Miller W.T."/>
            <person name="McGinnis W."/>
            <person name="Shapiro H."/>
            <person name="Tjian R."/>
            <person name="Grigoriev I.V."/>
            <person name="Rokhsar D."/>
        </authorList>
    </citation>
    <scope>NUCLEOTIDE SEQUENCE [LARGE SCALE GENOMIC DNA]</scope>
    <source>
        <strain evidence="6">MX1 / ATCC 50154</strain>
    </source>
</reference>
<sequence>MHRNRKRACFSEADVRTSALMMKRMASGRAWTSCAIVSLSGTMWSSAAAAVSTGASGLWLRTALLRGASASHATILCNAVRRTMPQSPALTAALVQQQQQRTYAKASGPTKQSKKKRRLEDMRRQRLAEKEEAAAPPKVEVAIDFSPRAQRCNVMTALMREEIHHRSRARQIPEFGAGCTVAVTYTDALSKTNTQRSVGLVIAKRNKGLGSNFIIRNAENGIGYEHFFFTHSPMIKNIEVLDHARRRRAKLYYLRDRPAKDSYVSAAFEARPPPADGKLPVVRANRK</sequence>
<dbReference type="InParanoid" id="A9VAV0"/>
<feature type="region of interest" description="Disordered" evidence="4">
    <location>
        <begin position="100"/>
        <end position="133"/>
    </location>
</feature>
<proteinExistence type="inferred from homology"/>